<evidence type="ECO:0000313" key="1">
    <source>
        <dbReference type="EMBL" id="KAF0702216.1"/>
    </source>
</evidence>
<dbReference type="EMBL" id="VUJU01014381">
    <property type="protein sequence ID" value="KAF0702216.1"/>
    <property type="molecule type" value="Genomic_DNA"/>
</dbReference>
<comment type="caution">
    <text evidence="1">The sequence shown here is derived from an EMBL/GenBank/DDBJ whole genome shotgun (WGS) entry which is preliminary data.</text>
</comment>
<sequence length="36" mass="4186">MSNLRKELEFRRNGGETDIIIKYIKGIPTIINPKNL</sequence>
<gene>
    <name evidence="1" type="ORF">FWK35_00027199</name>
</gene>
<name>A0A6G0VMR6_APHCR</name>
<accession>A0A6G0VMR6</accession>
<dbReference type="Proteomes" id="UP000478052">
    <property type="component" value="Unassembled WGS sequence"/>
</dbReference>
<evidence type="ECO:0000313" key="2">
    <source>
        <dbReference type="Proteomes" id="UP000478052"/>
    </source>
</evidence>
<keyword evidence="2" id="KW-1185">Reference proteome</keyword>
<organism evidence="1 2">
    <name type="scientific">Aphis craccivora</name>
    <name type="common">Cowpea aphid</name>
    <dbReference type="NCBI Taxonomy" id="307492"/>
    <lineage>
        <taxon>Eukaryota</taxon>
        <taxon>Metazoa</taxon>
        <taxon>Ecdysozoa</taxon>
        <taxon>Arthropoda</taxon>
        <taxon>Hexapoda</taxon>
        <taxon>Insecta</taxon>
        <taxon>Pterygota</taxon>
        <taxon>Neoptera</taxon>
        <taxon>Paraneoptera</taxon>
        <taxon>Hemiptera</taxon>
        <taxon>Sternorrhyncha</taxon>
        <taxon>Aphidomorpha</taxon>
        <taxon>Aphidoidea</taxon>
        <taxon>Aphididae</taxon>
        <taxon>Aphidini</taxon>
        <taxon>Aphis</taxon>
        <taxon>Aphis</taxon>
    </lineage>
</organism>
<proteinExistence type="predicted"/>
<dbReference type="AlphaFoldDB" id="A0A6G0VMR6"/>
<protein>
    <submittedName>
        <fullName evidence="1">Uncharacterized protein</fullName>
    </submittedName>
</protein>
<reference evidence="1 2" key="1">
    <citation type="submission" date="2019-08" db="EMBL/GenBank/DDBJ databases">
        <title>Whole genome of Aphis craccivora.</title>
        <authorList>
            <person name="Voronova N.V."/>
            <person name="Shulinski R.S."/>
            <person name="Bandarenka Y.V."/>
            <person name="Zhorov D.G."/>
            <person name="Warner D."/>
        </authorList>
    </citation>
    <scope>NUCLEOTIDE SEQUENCE [LARGE SCALE GENOMIC DNA]</scope>
    <source>
        <strain evidence="1">180601</strain>
        <tissue evidence="1">Whole Body</tissue>
    </source>
</reference>